<accession>A0A3B7QZC5</accession>
<dbReference type="PANTHER" id="PTHR30600">
    <property type="entry name" value="CYTOCHROME C PEROXIDASE-RELATED"/>
    <property type="match status" value="1"/>
</dbReference>
<dbReference type="InterPro" id="IPR026259">
    <property type="entry name" value="MauG/Cytc_peroxidase"/>
</dbReference>
<dbReference type="InterPro" id="IPR004852">
    <property type="entry name" value="Di-haem_cyt_c_peroxidsae"/>
</dbReference>
<dbReference type="Pfam" id="PF03150">
    <property type="entry name" value="CCP_MauG"/>
    <property type="match status" value="1"/>
</dbReference>
<evidence type="ECO:0000256" key="10">
    <source>
        <dbReference type="SAM" id="MobiDB-lite"/>
    </source>
</evidence>
<keyword evidence="5" id="KW-0574">Periplasm</keyword>
<evidence type="ECO:0000259" key="11">
    <source>
        <dbReference type="PROSITE" id="PS51007"/>
    </source>
</evidence>
<dbReference type="InterPro" id="IPR051395">
    <property type="entry name" value="Cytochrome_c_Peroxidase/MauG"/>
</dbReference>
<gene>
    <name evidence="12" type="ORF">D3Y59_07770</name>
</gene>
<dbReference type="PANTHER" id="PTHR30600:SF10">
    <property type="entry name" value="BLL6722 PROTEIN"/>
    <property type="match status" value="1"/>
</dbReference>
<dbReference type="KEGG" id="hyh:D3Y59_07770"/>
<dbReference type="AlphaFoldDB" id="A0A3B7QZC5"/>
<name>A0A3B7QZC5_9BACT</name>
<keyword evidence="4" id="KW-0732">Signal</keyword>
<keyword evidence="12" id="KW-0575">Peroxidase</keyword>
<feature type="binding site" description="covalent" evidence="8">
    <location>
        <position position="88"/>
    </location>
    <ligand>
        <name>heme c</name>
        <dbReference type="ChEBI" id="CHEBI:61717"/>
        <label>1</label>
    </ligand>
</feature>
<evidence type="ECO:0000313" key="12">
    <source>
        <dbReference type="EMBL" id="AYA36965.1"/>
    </source>
</evidence>
<comment type="subcellular location">
    <subcellularLocation>
        <location evidence="1">Periplasm</location>
    </subcellularLocation>
</comment>
<keyword evidence="6" id="KW-0560">Oxidoreductase</keyword>
<dbReference type="SUPFAM" id="SSF46626">
    <property type="entry name" value="Cytochrome c"/>
    <property type="match status" value="2"/>
</dbReference>
<comment type="cofactor">
    <cofactor evidence="8">
        <name>heme</name>
        <dbReference type="ChEBI" id="CHEBI:30413"/>
    </cofactor>
    <text evidence="8">Binds 2 heme groups.</text>
</comment>
<dbReference type="PIRSF" id="PIRSF000294">
    <property type="entry name" value="Cytochrome-c_peroxidase"/>
    <property type="match status" value="1"/>
</dbReference>
<dbReference type="InterPro" id="IPR009056">
    <property type="entry name" value="Cyt_c-like_dom"/>
</dbReference>
<dbReference type="OrthoDB" id="9805202at2"/>
<feature type="binding site" description="axial binding residue" evidence="9">
    <location>
        <position position="240"/>
    </location>
    <ligand>
        <name>heme c</name>
        <dbReference type="ChEBI" id="CHEBI:61717"/>
        <label>2</label>
    </ligand>
    <ligandPart>
        <name>Fe</name>
        <dbReference type="ChEBI" id="CHEBI:18248"/>
    </ligandPart>
</feature>
<dbReference type="Gene3D" id="1.10.760.10">
    <property type="entry name" value="Cytochrome c-like domain"/>
    <property type="match status" value="2"/>
</dbReference>
<dbReference type="GO" id="GO:0042597">
    <property type="term" value="C:periplasmic space"/>
    <property type="evidence" value="ECO:0007669"/>
    <property type="project" value="UniProtKB-SubCell"/>
</dbReference>
<dbReference type="RefSeq" id="WP_119444543.1">
    <property type="nucleotide sequence ID" value="NZ_CP032317.1"/>
</dbReference>
<reference evidence="12 13" key="1">
    <citation type="submission" date="2018-09" db="EMBL/GenBank/DDBJ databases">
        <title>Hymenobacter medium sp. nov., isolated from R2A medium.</title>
        <authorList>
            <person name="Yingchao G."/>
        </authorList>
    </citation>
    <scope>NUCLEOTIDE SEQUENCE [LARGE SCALE GENOMIC DNA]</scope>
    <source>
        <strain evidence="13">sh-6</strain>
    </source>
</reference>
<sequence>MHLAALPRIYRQLLWAGLLLMAAGCKPDKDVEEPLGTPTPLQLTAPRGFPRIPETPDNPLTEEGVALGRALFYEKQLSANGTVSCGSCHQQSKAFADDQALALGIGGQRNRRSSMSLANVLWEKALLWDGGASELEQQARIPIENPIEMHQSLAEGVRKLQQTTTYPALFRKAFGSATITEEHVLKALAQFQRTLISAGSKYDRFLTNPTVFSPDEVQGFALFRSHATGTTRGAECFHCHVPPTFSGPYNTFFNNGLDQTFTDSGRGGVTGLGIDMGRFKAPTLRNIALTAPYMHDGRFKTLEEVLDHYSDHVQLNSPNLDPNLANSPNHPSGRMMLSATEKRQIIAFLKTLTDSTFISNPQFSAPGP</sequence>
<evidence type="ECO:0000256" key="2">
    <source>
        <dbReference type="ARBA" id="ARBA00022617"/>
    </source>
</evidence>
<dbReference type="GO" id="GO:0046872">
    <property type="term" value="F:metal ion binding"/>
    <property type="evidence" value="ECO:0007669"/>
    <property type="project" value="UniProtKB-KW"/>
</dbReference>
<keyword evidence="7 9" id="KW-0408">Iron</keyword>
<feature type="region of interest" description="Disordered" evidence="10">
    <location>
        <begin position="37"/>
        <end position="59"/>
    </location>
</feature>
<feature type="binding site" description="axial binding residue" evidence="9">
    <location>
        <position position="89"/>
    </location>
    <ligand>
        <name>heme c</name>
        <dbReference type="ChEBI" id="CHEBI:61717"/>
        <label>1</label>
    </ligand>
    <ligandPart>
        <name>Fe</name>
        <dbReference type="ChEBI" id="CHEBI:18248"/>
    </ligandPart>
</feature>
<feature type="binding site" description="covalent" evidence="8">
    <location>
        <position position="85"/>
    </location>
    <ligand>
        <name>heme c</name>
        <dbReference type="ChEBI" id="CHEBI:61717"/>
        <label>1</label>
    </ligand>
</feature>
<evidence type="ECO:0000256" key="4">
    <source>
        <dbReference type="ARBA" id="ARBA00022729"/>
    </source>
</evidence>
<proteinExistence type="predicted"/>
<organism evidence="12 13">
    <name type="scientific">Hymenobacter oligotrophus</name>
    <dbReference type="NCBI Taxonomy" id="2319843"/>
    <lineage>
        <taxon>Bacteria</taxon>
        <taxon>Pseudomonadati</taxon>
        <taxon>Bacteroidota</taxon>
        <taxon>Cytophagia</taxon>
        <taxon>Cytophagales</taxon>
        <taxon>Hymenobacteraceae</taxon>
        <taxon>Hymenobacter</taxon>
    </lineage>
</organism>
<dbReference type="GO" id="GO:0009055">
    <property type="term" value="F:electron transfer activity"/>
    <property type="evidence" value="ECO:0007669"/>
    <property type="project" value="InterPro"/>
</dbReference>
<keyword evidence="13" id="KW-1185">Reference proteome</keyword>
<dbReference type="InterPro" id="IPR036909">
    <property type="entry name" value="Cyt_c-like_dom_sf"/>
</dbReference>
<dbReference type="PROSITE" id="PS51007">
    <property type="entry name" value="CYTC"/>
    <property type="match status" value="1"/>
</dbReference>
<evidence type="ECO:0000256" key="1">
    <source>
        <dbReference type="ARBA" id="ARBA00004418"/>
    </source>
</evidence>
<dbReference type="GO" id="GO:0020037">
    <property type="term" value="F:heme binding"/>
    <property type="evidence" value="ECO:0007669"/>
    <property type="project" value="InterPro"/>
</dbReference>
<dbReference type="Proteomes" id="UP000262802">
    <property type="component" value="Chromosome"/>
</dbReference>
<comment type="PTM">
    <text evidence="8">Binds 2 heme groups per subunit.</text>
</comment>
<keyword evidence="3 9" id="KW-0479">Metal-binding</keyword>
<feature type="binding site" description="covalent" evidence="8">
    <location>
        <position position="239"/>
    </location>
    <ligand>
        <name>heme c</name>
        <dbReference type="ChEBI" id="CHEBI:61717"/>
        <label>2</label>
    </ligand>
</feature>
<evidence type="ECO:0000256" key="5">
    <source>
        <dbReference type="ARBA" id="ARBA00022764"/>
    </source>
</evidence>
<evidence type="ECO:0000256" key="7">
    <source>
        <dbReference type="ARBA" id="ARBA00023004"/>
    </source>
</evidence>
<evidence type="ECO:0000256" key="9">
    <source>
        <dbReference type="PIRSR" id="PIRSR000294-2"/>
    </source>
</evidence>
<keyword evidence="2 8" id="KW-0349">Heme</keyword>
<dbReference type="GO" id="GO:0004130">
    <property type="term" value="F:cytochrome-c peroxidase activity"/>
    <property type="evidence" value="ECO:0007669"/>
    <property type="project" value="TreeGrafter"/>
</dbReference>
<evidence type="ECO:0000256" key="6">
    <source>
        <dbReference type="ARBA" id="ARBA00023002"/>
    </source>
</evidence>
<evidence type="ECO:0000256" key="8">
    <source>
        <dbReference type="PIRSR" id="PIRSR000294-1"/>
    </source>
</evidence>
<feature type="binding site" description="covalent" evidence="8">
    <location>
        <position position="236"/>
    </location>
    <ligand>
        <name>heme c</name>
        <dbReference type="ChEBI" id="CHEBI:61717"/>
        <label>2</label>
    </ligand>
</feature>
<evidence type="ECO:0000256" key="3">
    <source>
        <dbReference type="ARBA" id="ARBA00022723"/>
    </source>
</evidence>
<feature type="domain" description="Cytochrome c" evidence="11">
    <location>
        <begin position="214"/>
        <end position="353"/>
    </location>
</feature>
<dbReference type="EMBL" id="CP032317">
    <property type="protein sequence ID" value="AYA36965.1"/>
    <property type="molecule type" value="Genomic_DNA"/>
</dbReference>
<protein>
    <submittedName>
        <fullName evidence="12">Cytochrome-c peroxidase</fullName>
    </submittedName>
</protein>
<evidence type="ECO:0000313" key="13">
    <source>
        <dbReference type="Proteomes" id="UP000262802"/>
    </source>
</evidence>